<keyword evidence="3" id="KW-1185">Reference proteome</keyword>
<dbReference type="GeneID" id="64979264"/>
<dbReference type="RefSeq" id="XP_041561453.1">
    <property type="nucleotide sequence ID" value="XM_041695754.1"/>
</dbReference>
<sequence length="70" mass="7973">MAKKLSNFVDDTLEGLVFIDAFYQGFGKCRFYANSDSFYTGHVIRVRERGHTSSNAKQKAHPTNLKTKDN</sequence>
<protein>
    <submittedName>
        <fullName evidence="2">Uncharacterized protein</fullName>
    </submittedName>
</protein>
<reference evidence="2" key="2">
    <citation type="submission" date="2021-02" db="EMBL/GenBank/DDBJ databases">
        <title>Aspergillus puulaauensis MK2 genome sequence.</title>
        <authorList>
            <person name="Futagami T."/>
            <person name="Mori K."/>
            <person name="Kadooka C."/>
            <person name="Tanaka T."/>
        </authorList>
    </citation>
    <scope>NUCLEOTIDE SEQUENCE</scope>
    <source>
        <strain evidence="2">MK2</strain>
    </source>
</reference>
<proteinExistence type="predicted"/>
<dbReference type="KEGG" id="apuu:APUU_70837S"/>
<feature type="region of interest" description="Disordered" evidence="1">
    <location>
        <begin position="49"/>
        <end position="70"/>
    </location>
</feature>
<dbReference type="EMBL" id="AP024449">
    <property type="protein sequence ID" value="BCS29267.1"/>
    <property type="molecule type" value="Genomic_DNA"/>
</dbReference>
<evidence type="ECO:0000256" key="1">
    <source>
        <dbReference type="SAM" id="MobiDB-lite"/>
    </source>
</evidence>
<name>A0A7R7XXH5_9EURO</name>
<dbReference type="Proteomes" id="UP000654913">
    <property type="component" value="Chromosome 7"/>
</dbReference>
<organism evidence="2 3">
    <name type="scientific">Aspergillus puulaauensis</name>
    <dbReference type="NCBI Taxonomy" id="1220207"/>
    <lineage>
        <taxon>Eukaryota</taxon>
        <taxon>Fungi</taxon>
        <taxon>Dikarya</taxon>
        <taxon>Ascomycota</taxon>
        <taxon>Pezizomycotina</taxon>
        <taxon>Eurotiomycetes</taxon>
        <taxon>Eurotiomycetidae</taxon>
        <taxon>Eurotiales</taxon>
        <taxon>Aspergillaceae</taxon>
        <taxon>Aspergillus</taxon>
    </lineage>
</organism>
<evidence type="ECO:0000313" key="3">
    <source>
        <dbReference type="Proteomes" id="UP000654913"/>
    </source>
</evidence>
<accession>A0A7R7XXH5</accession>
<reference evidence="2" key="1">
    <citation type="submission" date="2021-01" db="EMBL/GenBank/DDBJ databases">
        <authorList>
            <consortium name="Aspergillus puulaauensis MK2 genome sequencing consortium"/>
            <person name="Kazuki M."/>
            <person name="Futagami T."/>
        </authorList>
    </citation>
    <scope>NUCLEOTIDE SEQUENCE</scope>
    <source>
        <strain evidence="2">MK2</strain>
    </source>
</reference>
<gene>
    <name evidence="2" type="ORF">APUU_70837S</name>
</gene>
<evidence type="ECO:0000313" key="2">
    <source>
        <dbReference type="EMBL" id="BCS29267.1"/>
    </source>
</evidence>
<dbReference type="AlphaFoldDB" id="A0A7R7XXH5"/>